<dbReference type="GO" id="GO:0003677">
    <property type="term" value="F:DNA binding"/>
    <property type="evidence" value="ECO:0007669"/>
    <property type="project" value="UniProtKB-KW"/>
</dbReference>
<dbReference type="EMBL" id="VLJV01000001">
    <property type="protein sequence ID" value="TWH19183.1"/>
    <property type="molecule type" value="Genomic_DNA"/>
</dbReference>
<gene>
    <name evidence="4" type="ORF">JD82_01006</name>
</gene>
<keyword evidence="1" id="KW-0238">DNA-binding</keyword>
<keyword evidence="5" id="KW-1185">Reference proteome</keyword>
<dbReference type="Proteomes" id="UP000317303">
    <property type="component" value="Unassembled WGS sequence"/>
</dbReference>
<evidence type="ECO:0000256" key="1">
    <source>
        <dbReference type="ARBA" id="ARBA00023125"/>
    </source>
</evidence>
<dbReference type="GO" id="GO:0003700">
    <property type="term" value="F:DNA-binding transcription factor activity"/>
    <property type="evidence" value="ECO:0007669"/>
    <property type="project" value="InterPro"/>
</dbReference>
<dbReference type="AlphaFoldDB" id="A0A660CBP5"/>
<dbReference type="CDD" id="cd00592">
    <property type="entry name" value="HTH_MerR-like"/>
    <property type="match status" value="1"/>
</dbReference>
<feature type="region of interest" description="Disordered" evidence="2">
    <location>
        <begin position="89"/>
        <end position="137"/>
    </location>
</feature>
<dbReference type="SUPFAM" id="SSF46955">
    <property type="entry name" value="Putative DNA-binding domain"/>
    <property type="match status" value="1"/>
</dbReference>
<sequence length="273" mass="29043">MTAAGRQPREGLSIGAVLAQLRQDFPDVTISKIRFLESEGLVRPGRTPSGYRQFSAADVERLRFVLTAQRDHYLPLKVIKERLDAADRGVDPDADGAVSGRAVSDRSVSGGAGPDGATGAPRLPRRLVPLDGADTGGVPAPTADDFAGGAPMRLTREQLLAEAAIDETLLAELVQYGLIRPGAAGFYDADAVHIARTVTAMAEFGIEPRHLRALRVSADREVGLLEQIAAPVYRHRDSGARERGDELVRELAALSVTLHTLLVKAGIRGMTGG</sequence>
<reference evidence="4 5" key="1">
    <citation type="submission" date="2019-07" db="EMBL/GenBank/DDBJ databases">
        <title>R&amp;d 2014.</title>
        <authorList>
            <person name="Klenk H.-P."/>
        </authorList>
    </citation>
    <scope>NUCLEOTIDE SEQUENCE [LARGE SCALE GENOMIC DNA]</scope>
    <source>
        <strain evidence="4 5">DSM 43194</strain>
    </source>
</reference>
<evidence type="ECO:0000313" key="5">
    <source>
        <dbReference type="Proteomes" id="UP000317303"/>
    </source>
</evidence>
<accession>A0A660CBP5</accession>
<dbReference type="SMART" id="SM00422">
    <property type="entry name" value="HTH_MERR"/>
    <property type="match status" value="1"/>
</dbReference>
<proteinExistence type="predicted"/>
<dbReference type="InterPro" id="IPR000551">
    <property type="entry name" value="MerR-type_HTH_dom"/>
</dbReference>
<dbReference type="PANTHER" id="PTHR30204">
    <property type="entry name" value="REDOX-CYCLING DRUG-SENSING TRANSCRIPTIONAL ACTIVATOR SOXR"/>
    <property type="match status" value="1"/>
</dbReference>
<dbReference type="Gene3D" id="1.10.1660.10">
    <property type="match status" value="1"/>
</dbReference>
<evidence type="ECO:0000256" key="2">
    <source>
        <dbReference type="SAM" id="MobiDB-lite"/>
    </source>
</evidence>
<dbReference type="PROSITE" id="PS50937">
    <property type="entry name" value="HTH_MERR_2"/>
    <property type="match status" value="1"/>
</dbReference>
<dbReference type="Pfam" id="PF13411">
    <property type="entry name" value="MerR_1"/>
    <property type="match status" value="1"/>
</dbReference>
<evidence type="ECO:0000259" key="3">
    <source>
        <dbReference type="PROSITE" id="PS50937"/>
    </source>
</evidence>
<dbReference type="InterPro" id="IPR009061">
    <property type="entry name" value="DNA-bd_dom_put_sf"/>
</dbReference>
<protein>
    <submittedName>
        <fullName evidence="4">MerR-like DNA binding protein</fullName>
    </submittedName>
</protein>
<name>A0A660CBP5_9PSEU</name>
<evidence type="ECO:0000313" key="4">
    <source>
        <dbReference type="EMBL" id="TWH19183.1"/>
    </source>
</evidence>
<dbReference type="InterPro" id="IPR047057">
    <property type="entry name" value="MerR_fam"/>
</dbReference>
<dbReference type="RefSeq" id="WP_030532634.1">
    <property type="nucleotide sequence ID" value="NZ_JOIJ01000009.1"/>
</dbReference>
<comment type="caution">
    <text evidence="4">The sequence shown here is derived from an EMBL/GenBank/DDBJ whole genome shotgun (WGS) entry which is preliminary data.</text>
</comment>
<dbReference type="PANTHER" id="PTHR30204:SF89">
    <property type="entry name" value="HTH MERR-TYPE DOMAIN-CONTAINING PROTEIN"/>
    <property type="match status" value="1"/>
</dbReference>
<feature type="domain" description="HTH merR-type" evidence="3">
    <location>
        <begin position="27"/>
        <end position="85"/>
    </location>
</feature>
<organism evidence="4 5">
    <name type="scientific">Prauserella rugosa</name>
    <dbReference type="NCBI Taxonomy" id="43354"/>
    <lineage>
        <taxon>Bacteria</taxon>
        <taxon>Bacillati</taxon>
        <taxon>Actinomycetota</taxon>
        <taxon>Actinomycetes</taxon>
        <taxon>Pseudonocardiales</taxon>
        <taxon>Pseudonocardiaceae</taxon>
        <taxon>Prauserella</taxon>
    </lineage>
</organism>